<evidence type="ECO:0000313" key="3">
    <source>
        <dbReference type="EMBL" id="QHQ60728.1"/>
    </source>
</evidence>
<feature type="transmembrane region" description="Helical" evidence="2">
    <location>
        <begin position="67"/>
        <end position="87"/>
    </location>
</feature>
<dbReference type="Proteomes" id="UP000464314">
    <property type="component" value="Chromosome"/>
</dbReference>
<gene>
    <name evidence="3" type="ORF">Ana3638_08020</name>
</gene>
<evidence type="ECO:0000256" key="1">
    <source>
        <dbReference type="SAM" id="MobiDB-lite"/>
    </source>
</evidence>
<dbReference type="EMBL" id="CP048000">
    <property type="protein sequence ID" value="QHQ60728.1"/>
    <property type="molecule type" value="Genomic_DNA"/>
</dbReference>
<dbReference type="RefSeq" id="WP_161837562.1">
    <property type="nucleotide sequence ID" value="NZ_CP048000.1"/>
</dbReference>
<dbReference type="KEGG" id="anr:Ana3638_08020"/>
<dbReference type="AlphaFoldDB" id="A0A6P1TN16"/>
<accession>A0A6P1TN16</accession>
<evidence type="ECO:0008006" key="5">
    <source>
        <dbReference type="Google" id="ProtNLM"/>
    </source>
</evidence>
<protein>
    <recommendedName>
        <fullName evidence="5">DUF4367 domain-containing protein</fullName>
    </recommendedName>
</protein>
<feature type="compositionally biased region" description="Polar residues" evidence="1">
    <location>
        <begin position="129"/>
        <end position="141"/>
    </location>
</feature>
<proteinExistence type="predicted"/>
<organism evidence="3 4">
    <name type="scientific">Anaerocolumna sedimenticola</name>
    <dbReference type="NCBI Taxonomy" id="2696063"/>
    <lineage>
        <taxon>Bacteria</taxon>
        <taxon>Bacillati</taxon>
        <taxon>Bacillota</taxon>
        <taxon>Clostridia</taxon>
        <taxon>Lachnospirales</taxon>
        <taxon>Lachnospiraceae</taxon>
        <taxon>Anaerocolumna</taxon>
    </lineage>
</organism>
<keyword evidence="2" id="KW-0812">Transmembrane</keyword>
<keyword evidence="2" id="KW-1133">Transmembrane helix</keyword>
<name>A0A6P1TN16_9FIRM</name>
<keyword evidence="4" id="KW-1185">Reference proteome</keyword>
<feature type="compositionally biased region" description="Polar residues" evidence="1">
    <location>
        <begin position="97"/>
        <end position="108"/>
    </location>
</feature>
<reference evidence="3 4" key="1">
    <citation type="submission" date="2020-01" db="EMBL/GenBank/DDBJ databases">
        <title>Genome analysis of Anaerocolumna sp. CBA3638.</title>
        <authorList>
            <person name="Kim J."/>
            <person name="Roh S.W."/>
        </authorList>
    </citation>
    <scope>NUCLEOTIDE SEQUENCE [LARGE SCALE GENOMIC DNA]</scope>
    <source>
        <strain evidence="3 4">CBA3638</strain>
    </source>
</reference>
<evidence type="ECO:0000256" key="2">
    <source>
        <dbReference type="SAM" id="Phobius"/>
    </source>
</evidence>
<keyword evidence="2" id="KW-0472">Membrane</keyword>
<feature type="region of interest" description="Disordered" evidence="1">
    <location>
        <begin position="97"/>
        <end position="116"/>
    </location>
</feature>
<evidence type="ECO:0000313" key="4">
    <source>
        <dbReference type="Proteomes" id="UP000464314"/>
    </source>
</evidence>
<feature type="region of interest" description="Disordered" evidence="1">
    <location>
        <begin position="129"/>
        <end position="150"/>
    </location>
</feature>
<sequence>MDKNKINNSLPSDLDDLRVKDHLNASFELDNLTVSEDLIARTLKAIKESDQQEEQSKKINKIKHFPVRRLVSAAAAIAVLIVGINIFQNSFTGNKKGTQISMDSSSTEKAPEEAATMENYSAAADGAASLNNSTKSSEITGSSAEESDMAAADEEITTFSAELKEDTKKAGGASSGYGENLFSVLYPINYDTVTTFNVSKNGDTGKALKETGIKVNEFYNILDGYPLTESNTNENRNTAEWIYKAEIVEPNQVAYTIIIGDTIQVEQKSETGEPQVSVYSTENMDNLIKQIQDFYNSNNK</sequence>